<dbReference type="AlphaFoldDB" id="A0A6L2MW74"/>
<dbReference type="GO" id="GO:0003676">
    <property type="term" value="F:nucleic acid binding"/>
    <property type="evidence" value="ECO:0007669"/>
    <property type="project" value="InterPro"/>
</dbReference>
<gene>
    <name evidence="3" type="ORF">Tci_050078</name>
</gene>
<dbReference type="InterPro" id="IPR036875">
    <property type="entry name" value="Znf_CCHC_sf"/>
</dbReference>
<evidence type="ECO:0000313" key="3">
    <source>
        <dbReference type="EMBL" id="GEU78100.1"/>
    </source>
</evidence>
<proteinExistence type="predicted"/>
<keyword evidence="1" id="KW-0479">Metal-binding</keyword>
<dbReference type="InterPro" id="IPR013103">
    <property type="entry name" value="RVT_2"/>
</dbReference>
<feature type="domain" description="CCHC-type" evidence="2">
    <location>
        <begin position="294"/>
        <end position="308"/>
    </location>
</feature>
<evidence type="ECO:0000256" key="1">
    <source>
        <dbReference type="PROSITE-ProRule" id="PRU00047"/>
    </source>
</evidence>
<accession>A0A6L2MW74</accession>
<dbReference type="PROSITE" id="PS50158">
    <property type="entry name" value="ZF_CCHC"/>
    <property type="match status" value="1"/>
</dbReference>
<dbReference type="InterPro" id="IPR001878">
    <property type="entry name" value="Znf_CCHC"/>
</dbReference>
<dbReference type="GO" id="GO:0008270">
    <property type="term" value="F:zinc ion binding"/>
    <property type="evidence" value="ECO:0007669"/>
    <property type="project" value="UniProtKB-KW"/>
</dbReference>
<organism evidence="3">
    <name type="scientific">Tanacetum cinerariifolium</name>
    <name type="common">Dalmatian daisy</name>
    <name type="synonym">Chrysanthemum cinerariifolium</name>
    <dbReference type="NCBI Taxonomy" id="118510"/>
    <lineage>
        <taxon>Eukaryota</taxon>
        <taxon>Viridiplantae</taxon>
        <taxon>Streptophyta</taxon>
        <taxon>Embryophyta</taxon>
        <taxon>Tracheophyta</taxon>
        <taxon>Spermatophyta</taxon>
        <taxon>Magnoliopsida</taxon>
        <taxon>eudicotyledons</taxon>
        <taxon>Gunneridae</taxon>
        <taxon>Pentapetalae</taxon>
        <taxon>asterids</taxon>
        <taxon>campanulids</taxon>
        <taxon>Asterales</taxon>
        <taxon>Asteraceae</taxon>
        <taxon>Asteroideae</taxon>
        <taxon>Anthemideae</taxon>
        <taxon>Anthemidinae</taxon>
        <taxon>Tanacetum</taxon>
    </lineage>
</organism>
<keyword evidence="1" id="KW-0863">Zinc-finger</keyword>
<keyword evidence="1" id="KW-0862">Zinc</keyword>
<protein>
    <submittedName>
        <fullName evidence="3">Retrovirus-related Pol polyprotein from transposon TNT 1-94</fullName>
    </submittedName>
</protein>
<sequence length="347" mass="40115">MKREKAIESKWVHKINYHLDHSIERYKARLFILGNNLAEGLDYNKTFTHIAMMVTLRTFLAVATGKDWDIHQMDVHNAFFTWGSRGRTLHEVASGFHSSENKFYRLRKSLYGLKEDPQCFKDSRGGGRKKKKNNYNDTLIDTDMVSADVHELNEALVTNRVTSTPKGPRLSSSRMFFERRYAESSLWIQRIECQISRALHPKWRTKVTAIEESKDLTSLSLDELIGNLKVYKAKKESSDEDSSNSDSEDEEYAMAVKELKILFKRRGRISRQPRDKRKSFQRGRSNKDGISETKCVRCGDPNHFIRECLKSLRTHNKKAFIGGAWCDSGDDEEEKAKDETCLSSSIK</sequence>
<dbReference type="Pfam" id="PF07727">
    <property type="entry name" value="RVT_2"/>
    <property type="match status" value="1"/>
</dbReference>
<comment type="caution">
    <text evidence="3">The sequence shown here is derived from an EMBL/GenBank/DDBJ whole genome shotgun (WGS) entry which is preliminary data.</text>
</comment>
<name>A0A6L2MW74_TANCI</name>
<evidence type="ECO:0000259" key="2">
    <source>
        <dbReference type="PROSITE" id="PS50158"/>
    </source>
</evidence>
<reference evidence="3" key="1">
    <citation type="journal article" date="2019" name="Sci. Rep.">
        <title>Draft genome of Tanacetum cinerariifolium, the natural source of mosquito coil.</title>
        <authorList>
            <person name="Yamashiro T."/>
            <person name="Shiraishi A."/>
            <person name="Satake H."/>
            <person name="Nakayama K."/>
        </authorList>
    </citation>
    <scope>NUCLEOTIDE SEQUENCE</scope>
</reference>
<dbReference type="SUPFAM" id="SSF57756">
    <property type="entry name" value="Retrovirus zinc finger-like domains"/>
    <property type="match status" value="1"/>
</dbReference>
<dbReference type="EMBL" id="BKCJ010007605">
    <property type="protein sequence ID" value="GEU78100.1"/>
    <property type="molecule type" value="Genomic_DNA"/>
</dbReference>